<evidence type="ECO:0000313" key="2">
    <source>
        <dbReference type="Proteomes" id="UP001150238"/>
    </source>
</evidence>
<organism evidence="1 2">
    <name type="scientific">Lentinula lateritia</name>
    <dbReference type="NCBI Taxonomy" id="40482"/>
    <lineage>
        <taxon>Eukaryota</taxon>
        <taxon>Fungi</taxon>
        <taxon>Dikarya</taxon>
        <taxon>Basidiomycota</taxon>
        <taxon>Agaricomycotina</taxon>
        <taxon>Agaricomycetes</taxon>
        <taxon>Agaricomycetidae</taxon>
        <taxon>Agaricales</taxon>
        <taxon>Marasmiineae</taxon>
        <taxon>Omphalotaceae</taxon>
        <taxon>Lentinula</taxon>
    </lineage>
</organism>
<sequence length="416" mass="46761">MYLNIGIKQSCLLGYDASQQDLTGGVLGVGGLNPNEIRRRAIEDPNSEFCCRLIAFLDDTITNKLPADDSVGVHVPSDDFHPCSVRGTHMVGYNDQDPDSPEAVRKDFHNLVQSCQIHKHTATCYKYCKDNSQPKECRFGLHESNVIAESVFDENTDELNLRCLDGLVNNFNETILHAIRCNMDIKFIGSGASAKAVLYYITNYITKSQLKAHVAYAALERACATDTPFTIRAKRLLQKCAYSMISQQELSAQQVNTYLLDLDDHFTSHSYKNFYWTQFEHFVECQIPSPECHSSLKAYQSVEDTFNDKDTRATCSNDTCLDGSDALHPLESDDKPNAVDEYDVDDEVGISVGTEGFLIAKASQLDDYRYRPDAVEELMMMDGAFLCQSCWITAHDPILSSNLNLVTQNNYHIPLY</sequence>
<dbReference type="AlphaFoldDB" id="A0A9W9DMD1"/>
<protein>
    <submittedName>
        <fullName evidence="1">Uncharacterized protein</fullName>
    </submittedName>
</protein>
<gene>
    <name evidence="1" type="ORF">C8J55DRAFT_536453</name>
</gene>
<accession>A0A9W9DMD1</accession>
<reference evidence="1" key="2">
    <citation type="journal article" date="2023" name="Proc. Natl. Acad. Sci. U.S.A.">
        <title>A global phylogenomic analysis of the shiitake genus Lentinula.</title>
        <authorList>
            <person name="Sierra-Patev S."/>
            <person name="Min B."/>
            <person name="Naranjo-Ortiz M."/>
            <person name="Looney B."/>
            <person name="Konkel Z."/>
            <person name="Slot J.C."/>
            <person name="Sakamoto Y."/>
            <person name="Steenwyk J.L."/>
            <person name="Rokas A."/>
            <person name="Carro J."/>
            <person name="Camarero S."/>
            <person name="Ferreira P."/>
            <person name="Molpeceres G."/>
            <person name="Ruiz-Duenas F.J."/>
            <person name="Serrano A."/>
            <person name="Henrissat B."/>
            <person name="Drula E."/>
            <person name="Hughes K.W."/>
            <person name="Mata J.L."/>
            <person name="Ishikawa N.K."/>
            <person name="Vargas-Isla R."/>
            <person name="Ushijima S."/>
            <person name="Smith C.A."/>
            <person name="Donoghue J."/>
            <person name="Ahrendt S."/>
            <person name="Andreopoulos W."/>
            <person name="He G."/>
            <person name="LaButti K."/>
            <person name="Lipzen A."/>
            <person name="Ng V."/>
            <person name="Riley R."/>
            <person name="Sandor L."/>
            <person name="Barry K."/>
            <person name="Martinez A.T."/>
            <person name="Xiao Y."/>
            <person name="Gibbons J.G."/>
            <person name="Terashima K."/>
            <person name="Grigoriev I.V."/>
            <person name="Hibbett D."/>
        </authorList>
    </citation>
    <scope>NUCLEOTIDE SEQUENCE</scope>
    <source>
        <strain evidence="1">Sp2 HRB7682 ss15</strain>
    </source>
</reference>
<reference evidence="1" key="1">
    <citation type="submission" date="2022-08" db="EMBL/GenBank/DDBJ databases">
        <authorList>
            <consortium name="DOE Joint Genome Institute"/>
            <person name="Min B."/>
            <person name="Riley R."/>
            <person name="Sierra-Patev S."/>
            <person name="Naranjo-Ortiz M."/>
            <person name="Looney B."/>
            <person name="Konkel Z."/>
            <person name="Slot J.C."/>
            <person name="Sakamoto Y."/>
            <person name="Steenwyk J.L."/>
            <person name="Rokas A."/>
            <person name="Carro J."/>
            <person name="Camarero S."/>
            <person name="Ferreira P."/>
            <person name="Molpeceres G."/>
            <person name="Ruiz-Duenas F.J."/>
            <person name="Serrano A."/>
            <person name="Henrissat B."/>
            <person name="Drula E."/>
            <person name="Hughes K.W."/>
            <person name="Mata J.L."/>
            <person name="Ishikawa N.K."/>
            <person name="Vargas-Isla R."/>
            <person name="Ushijima S."/>
            <person name="Smith C.A."/>
            <person name="Ahrendt S."/>
            <person name="Andreopoulos W."/>
            <person name="He G."/>
            <person name="Labutti K."/>
            <person name="Lipzen A."/>
            <person name="Ng V."/>
            <person name="Sandor L."/>
            <person name="Barry K."/>
            <person name="Martinez A.T."/>
            <person name="Xiao Y."/>
            <person name="Gibbons J.G."/>
            <person name="Terashima K."/>
            <person name="Hibbett D.S."/>
            <person name="Grigoriev I.V."/>
        </authorList>
    </citation>
    <scope>NUCLEOTIDE SEQUENCE</scope>
    <source>
        <strain evidence="1">Sp2 HRB7682 ss15</strain>
    </source>
</reference>
<name>A0A9W9DMD1_9AGAR</name>
<dbReference type="EMBL" id="JANVFS010000018">
    <property type="protein sequence ID" value="KAJ4477728.1"/>
    <property type="molecule type" value="Genomic_DNA"/>
</dbReference>
<evidence type="ECO:0000313" key="1">
    <source>
        <dbReference type="EMBL" id="KAJ4477728.1"/>
    </source>
</evidence>
<proteinExistence type="predicted"/>
<dbReference type="Proteomes" id="UP001150238">
    <property type="component" value="Unassembled WGS sequence"/>
</dbReference>
<comment type="caution">
    <text evidence="1">The sequence shown here is derived from an EMBL/GenBank/DDBJ whole genome shotgun (WGS) entry which is preliminary data.</text>
</comment>